<evidence type="ECO:0000313" key="2">
    <source>
        <dbReference type="Proteomes" id="UP001211544"/>
    </source>
</evidence>
<dbReference type="EMBL" id="CP104758">
    <property type="protein sequence ID" value="WBG92737.1"/>
    <property type="molecule type" value="Genomic_DNA"/>
</dbReference>
<organism evidence="1 2">
    <name type="scientific">Pantoea piersonii</name>
    <dbReference type="NCBI Taxonomy" id="2364647"/>
    <lineage>
        <taxon>Bacteria</taxon>
        <taxon>Pseudomonadati</taxon>
        <taxon>Pseudomonadota</taxon>
        <taxon>Gammaproteobacteria</taxon>
        <taxon>Enterobacterales</taxon>
        <taxon>Erwiniaceae</taxon>
        <taxon>Pantoea</taxon>
    </lineage>
</organism>
<dbReference type="AlphaFoldDB" id="A0AAJ5UBN3"/>
<reference evidence="1 2" key="1">
    <citation type="journal article" date="2022" name="J Glob Antimicrob Resist">
        <title>First complete genome of a multidrug resistant strain of the novel human pathogen Kalamiella piersonii (GABEKP28) identified in human saliva.</title>
        <authorList>
            <person name="McDonagh F."/>
            <person name="Singh N.K."/>
            <person name="Venkateswaran K."/>
            <person name="Lonappan A.M."/>
            <person name="Hallahan B."/>
            <person name="Tuohy A."/>
            <person name="Burke L."/>
            <person name="Kovarova A."/>
            <person name="Miliotis G."/>
        </authorList>
    </citation>
    <scope>NUCLEOTIDE SEQUENCE [LARGE SCALE GENOMIC DNA]</scope>
    <source>
        <strain evidence="1 2">GABEKP28</strain>
    </source>
</reference>
<accession>A0AAJ5UBN3</accession>
<protein>
    <submittedName>
        <fullName evidence="1">DUF2625 domain-containing protein</fullName>
    </submittedName>
</protein>
<name>A0AAJ5UBN3_9GAMM</name>
<dbReference type="Proteomes" id="UP001211544">
    <property type="component" value="Chromosome"/>
</dbReference>
<evidence type="ECO:0000313" key="1">
    <source>
        <dbReference type="EMBL" id="WBG92737.1"/>
    </source>
</evidence>
<dbReference type="KEGG" id="kpie:N5580_08465"/>
<dbReference type="Pfam" id="PF10946">
    <property type="entry name" value="DUF2625"/>
    <property type="match status" value="1"/>
</dbReference>
<keyword evidence="2" id="KW-1185">Reference proteome</keyword>
<dbReference type="InterPro" id="IPR021239">
    <property type="entry name" value="DUF2625"/>
</dbReference>
<gene>
    <name evidence="1" type="ORF">N5580_08465</name>
</gene>
<proteinExistence type="predicted"/>
<sequence>MRRFFALNGGEFGKDRGGVYYLASDTLEWESLETDYSGFLHRALCGDLDRFYQSVRWTGWREETSSINGEAVYSFYSFLWTEPQLPIEQRS</sequence>